<evidence type="ECO:0000313" key="3">
    <source>
        <dbReference type="Proteomes" id="UP000823405"/>
    </source>
</evidence>
<keyword evidence="3" id="KW-1185">Reference proteome</keyword>
<proteinExistence type="inferred from homology"/>
<name>A0A9P6UHA8_9FUNG</name>
<evidence type="ECO:0008006" key="4">
    <source>
        <dbReference type="Google" id="ProtNLM"/>
    </source>
</evidence>
<dbReference type="Gene3D" id="1.25.40.10">
    <property type="entry name" value="Tetratricopeptide repeat domain"/>
    <property type="match status" value="2"/>
</dbReference>
<dbReference type="Pfam" id="PF08238">
    <property type="entry name" value="Sel1"/>
    <property type="match status" value="8"/>
</dbReference>
<comment type="caution">
    <text evidence="2">The sequence shown here is derived from an EMBL/GenBank/DDBJ whole genome shotgun (WGS) entry which is preliminary data.</text>
</comment>
<dbReference type="SMART" id="SM00671">
    <property type="entry name" value="SEL1"/>
    <property type="match status" value="7"/>
</dbReference>
<dbReference type="Proteomes" id="UP000823405">
    <property type="component" value="Unassembled WGS sequence"/>
</dbReference>
<dbReference type="SUPFAM" id="SSF81901">
    <property type="entry name" value="HCP-like"/>
    <property type="match status" value="2"/>
</dbReference>
<dbReference type="InterPro" id="IPR011990">
    <property type="entry name" value="TPR-like_helical_dom_sf"/>
</dbReference>
<dbReference type="PANTHER" id="PTHR11102:SF160">
    <property type="entry name" value="ERAD-ASSOCIATED E3 UBIQUITIN-PROTEIN LIGASE COMPONENT HRD3"/>
    <property type="match status" value="1"/>
</dbReference>
<comment type="similarity">
    <text evidence="1">Belongs to the sel-1 family.</text>
</comment>
<gene>
    <name evidence="2" type="ORF">BGZ97_002430</name>
</gene>
<reference evidence="2" key="1">
    <citation type="journal article" date="2020" name="Fungal Divers.">
        <title>Resolving the Mortierellaceae phylogeny through synthesis of multi-gene phylogenetics and phylogenomics.</title>
        <authorList>
            <person name="Vandepol N."/>
            <person name="Liber J."/>
            <person name="Desiro A."/>
            <person name="Na H."/>
            <person name="Kennedy M."/>
            <person name="Barry K."/>
            <person name="Grigoriev I.V."/>
            <person name="Miller A.N."/>
            <person name="O'Donnell K."/>
            <person name="Stajich J.E."/>
            <person name="Bonito G."/>
        </authorList>
    </citation>
    <scope>NUCLEOTIDE SEQUENCE</scope>
    <source>
        <strain evidence="2">NVP60</strain>
    </source>
</reference>
<accession>A0A9P6UHA8</accession>
<protein>
    <recommendedName>
        <fullName evidence="4">HCP-like protein</fullName>
    </recommendedName>
</protein>
<dbReference type="EMBL" id="JAAAIN010001532">
    <property type="protein sequence ID" value="KAG0302263.1"/>
    <property type="molecule type" value="Genomic_DNA"/>
</dbReference>
<sequence>MHSLDPLRIAAIPGVTLDVVVTEVVVVASSLLSGLQQTAQQSPQLPKYYREITRNPGSSASSTTEEGSLSENLSHKNIKEWLGQDHCQESIFFWQQLRSELWNERVQDAQWEERLSIEADDADETQYQQRIRNNSFVSPQEILPAPTSLTLKFADMMARAESGDHVAQETLGDMFMDGRVFPKDAQAAIDWYLRANSQRNRSATRRKLRPICYSNHGVTREYLTAVDRHRKAADQGDSTAQCNVGLLHLIVEEHAEAMIWLRKAAEQGNANAYVDIGYLYVGGLGVSKNYAEAMIWYRKAAEQGDALGQCIIGILYVGGLGVSQDYAEAMIWLRKAAKQGDASAQYYIGNLYRRGYGVSQDYAEAMIWYRKAAKQGVASAQYNIGNLYRRGNGVSQDYAEAMIWYRKAAEQGDISAQYHIGSLYRRGDGVSQDYAEAMIWYRKAAEQGDASAQYDIGSLYRDGL</sequence>
<dbReference type="OrthoDB" id="2436955at2759"/>
<organism evidence="2 3">
    <name type="scientific">Linnemannia gamsii</name>
    <dbReference type="NCBI Taxonomy" id="64522"/>
    <lineage>
        <taxon>Eukaryota</taxon>
        <taxon>Fungi</taxon>
        <taxon>Fungi incertae sedis</taxon>
        <taxon>Mucoromycota</taxon>
        <taxon>Mortierellomycotina</taxon>
        <taxon>Mortierellomycetes</taxon>
        <taxon>Mortierellales</taxon>
        <taxon>Mortierellaceae</taxon>
        <taxon>Linnemannia</taxon>
    </lineage>
</organism>
<feature type="non-terminal residue" evidence="2">
    <location>
        <position position="464"/>
    </location>
</feature>
<evidence type="ECO:0000313" key="2">
    <source>
        <dbReference type="EMBL" id="KAG0302263.1"/>
    </source>
</evidence>
<dbReference type="InterPro" id="IPR006597">
    <property type="entry name" value="Sel1-like"/>
</dbReference>
<dbReference type="PANTHER" id="PTHR11102">
    <property type="entry name" value="SEL-1-LIKE PROTEIN"/>
    <property type="match status" value="1"/>
</dbReference>
<dbReference type="AlphaFoldDB" id="A0A9P6UHA8"/>
<evidence type="ECO:0000256" key="1">
    <source>
        <dbReference type="ARBA" id="ARBA00038101"/>
    </source>
</evidence>
<dbReference type="InterPro" id="IPR050767">
    <property type="entry name" value="Sel1_AlgK"/>
</dbReference>